<evidence type="ECO:0000259" key="9">
    <source>
        <dbReference type="PROSITE" id="PS51007"/>
    </source>
</evidence>
<keyword evidence="6" id="KW-0560">Oxidoreductase</keyword>
<evidence type="ECO:0000256" key="1">
    <source>
        <dbReference type="ARBA" id="ARBA00001931"/>
    </source>
</evidence>
<protein>
    <submittedName>
        <fullName evidence="10">Pyrrolo-quinoline quinone</fullName>
    </submittedName>
</protein>
<evidence type="ECO:0000256" key="7">
    <source>
        <dbReference type="ARBA" id="ARBA00023004"/>
    </source>
</evidence>
<dbReference type="CDD" id="cd10280">
    <property type="entry name" value="PQQ_mGDH"/>
    <property type="match status" value="1"/>
</dbReference>
<evidence type="ECO:0000313" key="11">
    <source>
        <dbReference type="Proteomes" id="UP000007013"/>
    </source>
</evidence>
<keyword evidence="7 8" id="KW-0408">Iron</keyword>
<evidence type="ECO:0000256" key="4">
    <source>
        <dbReference type="ARBA" id="ARBA00022723"/>
    </source>
</evidence>
<dbReference type="PANTHER" id="PTHR32303">
    <property type="entry name" value="QUINOPROTEIN ALCOHOL DEHYDROGENASE (CYTOCHROME C)"/>
    <property type="match status" value="1"/>
</dbReference>
<dbReference type="InterPro" id="IPR011047">
    <property type="entry name" value="Quinoprotein_ADH-like_sf"/>
</dbReference>
<dbReference type="STRING" id="452637.Oter_0062"/>
<reference evidence="10 11" key="1">
    <citation type="journal article" date="2011" name="J. Bacteriol.">
        <title>Genome sequence of the verrucomicrobium Opitutus terrae PB90-1, an abundant inhabitant of rice paddy soil ecosystems.</title>
        <authorList>
            <person name="van Passel M.W."/>
            <person name="Kant R."/>
            <person name="Palva A."/>
            <person name="Copeland A."/>
            <person name="Lucas S."/>
            <person name="Lapidus A."/>
            <person name="Glavina del Rio T."/>
            <person name="Pitluck S."/>
            <person name="Goltsman E."/>
            <person name="Clum A."/>
            <person name="Sun H."/>
            <person name="Schmutz J."/>
            <person name="Larimer F.W."/>
            <person name="Land M.L."/>
            <person name="Hauser L."/>
            <person name="Kyrpides N."/>
            <person name="Mikhailova N."/>
            <person name="Richardson P.P."/>
            <person name="Janssen P.H."/>
            <person name="de Vos W.M."/>
            <person name="Smidt H."/>
        </authorList>
    </citation>
    <scope>NUCLEOTIDE SEQUENCE [LARGE SCALE GENOMIC DNA]</scope>
    <source>
        <strain evidence="11">DSM 11246 / JCM 15787 / PB90-1</strain>
    </source>
</reference>
<keyword evidence="3 8" id="KW-0349">Heme</keyword>
<dbReference type="RefSeq" id="WP_012372891.1">
    <property type="nucleotide sequence ID" value="NC_010571.1"/>
</dbReference>
<proteinExistence type="inferred from homology"/>
<comment type="cofactor">
    <cofactor evidence="1">
        <name>pyrroloquinoline quinone</name>
        <dbReference type="ChEBI" id="CHEBI:58442"/>
    </cofactor>
</comment>
<keyword evidence="4 8" id="KW-0479">Metal-binding</keyword>
<dbReference type="AlphaFoldDB" id="B1ZMA0"/>
<accession>B1ZMA0</accession>
<keyword evidence="5" id="KW-0732">Signal</keyword>
<gene>
    <name evidence="10" type="ordered locus">Oter_0062</name>
</gene>
<dbReference type="HOGENOM" id="CLU_018478_1_1_0"/>
<dbReference type="InterPro" id="IPR017511">
    <property type="entry name" value="PQQ_mDH"/>
</dbReference>
<evidence type="ECO:0000313" key="10">
    <source>
        <dbReference type="EMBL" id="ACB73353.1"/>
    </source>
</evidence>
<sequence length="704" mass="76425">MVTLSPLWRGALAGGFLVMAGRVDAAAGADWPSYLGDRAASHYSTLDQITTENVRSLTIAWTWRAGDARADSTQIQCNPLVVDGVVYVTTPGLKLVALEAATGAERWRFDPPETSGVNRGMSYWADGDDRRILYASGRWLHAVDAGTGRVIESFGQRGRIDLSRGLGRDVTGMQVDANTPGVIYRNLIILSTRVGEGPGPAAPGHIRAFDVRTGMPVWTFHTLPQPGEPGHETWPADAWRKVGGVNVWAGMTVDEERGLVFCPVGSAAFDFWGGDRRGDNLYSNCLLALDAATGRRVWHYQMVRHDLWDRDPPAPPTLVTVQRDGRSVPAVAQITKQGYVWVFHRETGEPLFPIEEIAVPTSDLAGEVTSPTQPLPTKPAPYARQLFTAEEITERTPAARMAVLERFVRLRAHARFAPPSREGTIIFPGFDGGGEWGGAAVDPDGVLYVNSNEMPWVLTMIETGGGASLGQQVYLQNCTGCHGADRRGNAAQNIPSLVDVKQRLTRAQIFEVITKGRNVMPPWGFLEEPKRQALVSFLLGEGEGRQPVEAANPPAGTPPYTHTGYNRWFDPDGYPAVKPPWGTLNAIDLNTGEYRWRVPLGELPELTAQGIPPTGTENYGGAVITAGGLLFIGASKDEHFRAFDRRTGQELWRVKLPAGGYATPATYAVNGRQFVVIACGGGKMGTKSGDAWVAFALPERATQP</sequence>
<dbReference type="InterPro" id="IPR018391">
    <property type="entry name" value="PQQ_b-propeller_rpt"/>
</dbReference>
<evidence type="ECO:0000256" key="3">
    <source>
        <dbReference type="ARBA" id="ARBA00022617"/>
    </source>
</evidence>
<dbReference type="SUPFAM" id="SSF46626">
    <property type="entry name" value="Cytochrome c"/>
    <property type="match status" value="1"/>
</dbReference>
<dbReference type="InterPro" id="IPR002372">
    <property type="entry name" value="PQQ_rpt_dom"/>
</dbReference>
<evidence type="ECO:0000256" key="2">
    <source>
        <dbReference type="ARBA" id="ARBA00008156"/>
    </source>
</evidence>
<evidence type="ECO:0000256" key="6">
    <source>
        <dbReference type="ARBA" id="ARBA00023002"/>
    </source>
</evidence>
<organism evidence="10 11">
    <name type="scientific">Opitutus terrae (strain DSM 11246 / JCM 15787 / PB90-1)</name>
    <dbReference type="NCBI Taxonomy" id="452637"/>
    <lineage>
        <taxon>Bacteria</taxon>
        <taxon>Pseudomonadati</taxon>
        <taxon>Verrucomicrobiota</taxon>
        <taxon>Opitutia</taxon>
        <taxon>Opitutales</taxon>
        <taxon>Opitutaceae</taxon>
        <taxon>Opitutus</taxon>
    </lineage>
</organism>
<dbReference type="SUPFAM" id="SSF50998">
    <property type="entry name" value="Quinoprotein alcohol dehydrogenase-like"/>
    <property type="match status" value="1"/>
</dbReference>
<feature type="domain" description="Cytochrome c" evidence="9">
    <location>
        <begin position="465"/>
        <end position="542"/>
    </location>
</feature>
<dbReference type="GO" id="GO:0020037">
    <property type="term" value="F:heme binding"/>
    <property type="evidence" value="ECO:0007669"/>
    <property type="project" value="InterPro"/>
</dbReference>
<dbReference type="GO" id="GO:0016020">
    <property type="term" value="C:membrane"/>
    <property type="evidence" value="ECO:0007669"/>
    <property type="project" value="InterPro"/>
</dbReference>
<dbReference type="GO" id="GO:0048038">
    <property type="term" value="F:quinone binding"/>
    <property type="evidence" value="ECO:0007669"/>
    <property type="project" value="InterPro"/>
</dbReference>
<dbReference type="KEGG" id="ote:Oter_0062"/>
<dbReference type="eggNOG" id="COG4993">
    <property type="taxonomic scope" value="Bacteria"/>
</dbReference>
<dbReference type="Gene3D" id="2.140.10.10">
    <property type="entry name" value="Quinoprotein alcohol dehydrogenase-like superfamily"/>
    <property type="match status" value="2"/>
</dbReference>
<dbReference type="Pfam" id="PF01011">
    <property type="entry name" value="PQQ"/>
    <property type="match status" value="2"/>
</dbReference>
<dbReference type="InterPro" id="IPR036909">
    <property type="entry name" value="Cyt_c-like_dom_sf"/>
</dbReference>
<evidence type="ECO:0000256" key="8">
    <source>
        <dbReference type="PROSITE-ProRule" id="PRU00433"/>
    </source>
</evidence>
<name>B1ZMA0_OPITP</name>
<dbReference type="InterPro" id="IPR009056">
    <property type="entry name" value="Cyt_c-like_dom"/>
</dbReference>
<dbReference type="EMBL" id="CP001032">
    <property type="protein sequence ID" value="ACB73353.1"/>
    <property type="molecule type" value="Genomic_DNA"/>
</dbReference>
<dbReference type="PROSITE" id="PS51007">
    <property type="entry name" value="CYTC"/>
    <property type="match status" value="1"/>
</dbReference>
<dbReference type="GO" id="GO:0046872">
    <property type="term" value="F:metal ion binding"/>
    <property type="evidence" value="ECO:0007669"/>
    <property type="project" value="UniProtKB-KW"/>
</dbReference>
<dbReference type="GO" id="GO:0016614">
    <property type="term" value="F:oxidoreductase activity, acting on CH-OH group of donors"/>
    <property type="evidence" value="ECO:0007669"/>
    <property type="project" value="InterPro"/>
</dbReference>
<keyword evidence="11" id="KW-1185">Reference proteome</keyword>
<dbReference type="OrthoDB" id="9794322at2"/>
<dbReference type="GO" id="GO:0009055">
    <property type="term" value="F:electron transfer activity"/>
    <property type="evidence" value="ECO:0007669"/>
    <property type="project" value="InterPro"/>
</dbReference>
<dbReference type="Proteomes" id="UP000007013">
    <property type="component" value="Chromosome"/>
</dbReference>
<dbReference type="SMART" id="SM00564">
    <property type="entry name" value="PQQ"/>
    <property type="match status" value="6"/>
</dbReference>
<dbReference type="PANTHER" id="PTHR32303:SF4">
    <property type="entry name" value="QUINOPROTEIN GLUCOSE DEHYDROGENASE"/>
    <property type="match status" value="1"/>
</dbReference>
<evidence type="ECO:0000256" key="5">
    <source>
        <dbReference type="ARBA" id="ARBA00022729"/>
    </source>
</evidence>
<comment type="similarity">
    <text evidence="2">Belongs to the bacterial PQQ dehydrogenase family.</text>
</comment>